<proteinExistence type="predicted"/>
<name>A0A6J7II76_9ZZZZ</name>
<reference evidence="1" key="1">
    <citation type="submission" date="2020-05" db="EMBL/GenBank/DDBJ databases">
        <authorList>
            <person name="Chiriac C."/>
            <person name="Salcher M."/>
            <person name="Ghai R."/>
            <person name="Kavagutti S V."/>
        </authorList>
    </citation>
    <scope>NUCLEOTIDE SEQUENCE</scope>
</reference>
<gene>
    <name evidence="1" type="ORF">UFOPK3564_02349</name>
</gene>
<evidence type="ECO:0000313" key="1">
    <source>
        <dbReference type="EMBL" id="CAB4930550.1"/>
    </source>
</evidence>
<dbReference type="AlphaFoldDB" id="A0A6J7II76"/>
<accession>A0A6J7II76</accession>
<dbReference type="EMBL" id="CAFBMK010000160">
    <property type="protein sequence ID" value="CAB4930550.1"/>
    <property type="molecule type" value="Genomic_DNA"/>
</dbReference>
<protein>
    <submittedName>
        <fullName evidence="1">Unannotated protein</fullName>
    </submittedName>
</protein>
<organism evidence="1">
    <name type="scientific">freshwater metagenome</name>
    <dbReference type="NCBI Taxonomy" id="449393"/>
    <lineage>
        <taxon>unclassified sequences</taxon>
        <taxon>metagenomes</taxon>
        <taxon>ecological metagenomes</taxon>
    </lineage>
</organism>
<sequence>MPKTLTARPLRSAAVLATVLAGLAVPSAASADWTPGTELDTGVGVTGLTVDPSGSRIVGARGSAKKTVNTRLMGVQADGSPGALRTLSGLIQDPVPYDGDGLVWARQKSLGSVFRTVPDGKGGTRSVRLTSYRLGISVGKTASAGLGTQRSHGSAVLDEPAMIAGNPKGSVVMAWSDVGSDGVVRVYASWRRGDAQARTVRLGRPQKISTSKSSRLLAVAAGAGGRAVIVYQTGASDSTRRLYVRSLSMGRDQLGKPQTLRRGGPGFRTATASIGGKGRAVVAWGEQDAATERSKPYVVRATTRDTDRARFAVPKPIDKGGTTVRAPGGALVSAIDPAGRPTVAWNQQVGSVADGTAHDIPRVAEGEATGPLGTPRDIAAAGRVHSIATSERTGTTGLVLVREQERPIGGSNGDRGVAVQAAFRPASGTVGAAETIDGFSDAQLLDRSNAFGSAAIGALPDGRWTVAWTRAEIVKGKLRASALYSDRTAAP</sequence>